<name>A0A238F6E9_9BASI</name>
<dbReference type="AlphaFoldDB" id="A0A238F6E9"/>
<dbReference type="PANTHER" id="PTHR31001">
    <property type="entry name" value="UNCHARACTERIZED TRANSCRIPTIONAL REGULATORY PROTEIN"/>
    <property type="match status" value="1"/>
</dbReference>
<evidence type="ECO:0000313" key="6">
    <source>
        <dbReference type="Proteomes" id="UP000198372"/>
    </source>
</evidence>
<protein>
    <submittedName>
        <fullName evidence="5">BQ2448_856 protein</fullName>
    </submittedName>
</protein>
<dbReference type="GO" id="GO:0006351">
    <property type="term" value="P:DNA-templated transcription"/>
    <property type="evidence" value="ECO:0007669"/>
    <property type="project" value="InterPro"/>
</dbReference>
<dbReference type="InterPro" id="IPR050613">
    <property type="entry name" value="Sec_Metabolite_Reg"/>
</dbReference>
<accession>A0A238F6E9</accession>
<keyword evidence="6" id="KW-1185">Reference proteome</keyword>
<feature type="compositionally biased region" description="Polar residues" evidence="3">
    <location>
        <begin position="432"/>
        <end position="459"/>
    </location>
</feature>
<dbReference type="STRING" id="269621.A0A238F6E9"/>
<dbReference type="InterPro" id="IPR007219">
    <property type="entry name" value="XnlR_reg_dom"/>
</dbReference>
<dbReference type="GO" id="GO:0003677">
    <property type="term" value="F:DNA binding"/>
    <property type="evidence" value="ECO:0007669"/>
    <property type="project" value="InterPro"/>
</dbReference>
<proteinExistence type="predicted"/>
<dbReference type="GO" id="GO:0005634">
    <property type="term" value="C:nucleus"/>
    <property type="evidence" value="ECO:0007669"/>
    <property type="project" value="UniProtKB-SubCell"/>
</dbReference>
<sequence>MHDYRAVLNWKDSITAASTVEGLSSPPTTLSYISLLNIVLATGLQYLADKDMAYVGRFTADYRVIEASLRVHSKMASDLSEAEEPPDLNRVEAIMLQALYFQNCGRPNIAHNLASLGVRTAQALVSRSSFWAAPGMHHEPSRSQNLLPYEAELRRRLWWSIYCHDRRNSIALGRPYIIHDQHCDVKITANADLDGLSPLDPAPIRSRPLTEYTPASFKIFAIELCRLGGGITDYMQSSRPHAYADILALDDMFVAFQSNLPPHFDMSQRATTVTQEGAFLNFSILTYRIQMHRRYLLRKVPKSPSPDPTAQSRLLAVQLSQRLIATLVGSLGKLTREQMRYFTVPFHVFEGAATLAIATLQTPSDQAFVELNDRWIVDARDALVRMGDDNVTASEAVRCLDALRHKISTIVPPRTRLTPVHPPPDVHGATITKHSASTTSYSNGRHASISSTASRNSRLGSGHGSHPPLHSNLSMSTQPHTAAGTDIEYEEWWLRPEGGEPVWPLGQGALEFNQTGYWTNLMQRLNALMPPTPPSLSS</sequence>
<dbReference type="EMBL" id="FMSP01000003">
    <property type="protein sequence ID" value="SCV68735.1"/>
    <property type="molecule type" value="Genomic_DNA"/>
</dbReference>
<feature type="domain" description="Xylanolytic transcriptional activator regulatory" evidence="4">
    <location>
        <begin position="110"/>
        <end position="194"/>
    </location>
</feature>
<evidence type="ECO:0000256" key="1">
    <source>
        <dbReference type="ARBA" id="ARBA00004123"/>
    </source>
</evidence>
<dbReference type="GO" id="GO:0008270">
    <property type="term" value="F:zinc ion binding"/>
    <property type="evidence" value="ECO:0007669"/>
    <property type="project" value="InterPro"/>
</dbReference>
<dbReference type="Proteomes" id="UP000198372">
    <property type="component" value="Unassembled WGS sequence"/>
</dbReference>
<dbReference type="Pfam" id="PF04082">
    <property type="entry name" value="Fungal_trans"/>
    <property type="match status" value="1"/>
</dbReference>
<keyword evidence="2" id="KW-0539">Nucleus</keyword>
<evidence type="ECO:0000313" key="5">
    <source>
        <dbReference type="EMBL" id="SCV68735.1"/>
    </source>
</evidence>
<evidence type="ECO:0000256" key="2">
    <source>
        <dbReference type="ARBA" id="ARBA00023242"/>
    </source>
</evidence>
<dbReference type="SMART" id="SM00906">
    <property type="entry name" value="Fungal_trans"/>
    <property type="match status" value="1"/>
</dbReference>
<reference evidence="6" key="1">
    <citation type="submission" date="2016-09" db="EMBL/GenBank/DDBJ databases">
        <authorList>
            <person name="Jeantristanb JTB J.-T."/>
            <person name="Ricardo R."/>
        </authorList>
    </citation>
    <scope>NUCLEOTIDE SEQUENCE [LARGE SCALE GENOMIC DNA]</scope>
</reference>
<comment type="subcellular location">
    <subcellularLocation>
        <location evidence="1">Nucleus</location>
    </subcellularLocation>
</comment>
<dbReference type="OrthoDB" id="3364175at2759"/>
<evidence type="ECO:0000259" key="4">
    <source>
        <dbReference type="SMART" id="SM00906"/>
    </source>
</evidence>
<dbReference type="CDD" id="cd12148">
    <property type="entry name" value="fungal_TF_MHR"/>
    <property type="match status" value="1"/>
</dbReference>
<evidence type="ECO:0000256" key="3">
    <source>
        <dbReference type="SAM" id="MobiDB-lite"/>
    </source>
</evidence>
<feature type="region of interest" description="Disordered" evidence="3">
    <location>
        <begin position="414"/>
        <end position="481"/>
    </location>
</feature>
<organism evidence="5 6">
    <name type="scientific">Microbotryum intermedium</name>
    <dbReference type="NCBI Taxonomy" id="269621"/>
    <lineage>
        <taxon>Eukaryota</taxon>
        <taxon>Fungi</taxon>
        <taxon>Dikarya</taxon>
        <taxon>Basidiomycota</taxon>
        <taxon>Pucciniomycotina</taxon>
        <taxon>Microbotryomycetes</taxon>
        <taxon>Microbotryales</taxon>
        <taxon>Microbotryaceae</taxon>
        <taxon>Microbotryum</taxon>
    </lineage>
</organism>
<feature type="compositionally biased region" description="Polar residues" evidence="3">
    <location>
        <begin position="471"/>
        <end position="480"/>
    </location>
</feature>
<gene>
    <name evidence="5" type="ORF">BQ2448_856</name>
</gene>